<dbReference type="InterPro" id="IPR022502">
    <property type="entry name" value="Sulfopyruvate_deCO2ase_alpha"/>
</dbReference>
<evidence type="ECO:0000313" key="5">
    <source>
        <dbReference type="Proteomes" id="UP000187408"/>
    </source>
</evidence>
<dbReference type="GO" id="GO:0044281">
    <property type="term" value="P:small molecule metabolic process"/>
    <property type="evidence" value="ECO:0007669"/>
    <property type="project" value="UniProtKB-ARBA"/>
</dbReference>
<dbReference type="OrthoDB" id="9785953at2"/>
<dbReference type="RefSeq" id="WP_076713389.1">
    <property type="nucleotide sequence ID" value="NZ_MOEN01000028.1"/>
</dbReference>
<dbReference type="PANTHER" id="PTHR42818:SF1">
    <property type="entry name" value="SULFOPYRUVATE DECARBOXYLASE"/>
    <property type="match status" value="1"/>
</dbReference>
<dbReference type="AlphaFoldDB" id="A0A1R1MJX5"/>
<dbReference type="GO" id="GO:0030976">
    <property type="term" value="F:thiamine pyrophosphate binding"/>
    <property type="evidence" value="ECO:0007669"/>
    <property type="project" value="InterPro"/>
</dbReference>
<organism evidence="4 5">
    <name type="scientific">Desulfurobacterium indicum</name>
    <dbReference type="NCBI Taxonomy" id="1914305"/>
    <lineage>
        <taxon>Bacteria</taxon>
        <taxon>Pseudomonadati</taxon>
        <taxon>Aquificota</taxon>
        <taxon>Aquificia</taxon>
        <taxon>Desulfurobacteriales</taxon>
        <taxon>Desulfurobacteriaceae</taxon>
        <taxon>Desulfurobacterium</taxon>
    </lineage>
</organism>
<accession>A0A1R1MJX5</accession>
<proteinExistence type="predicted"/>
<evidence type="ECO:0000313" key="4">
    <source>
        <dbReference type="EMBL" id="OMH40107.1"/>
    </source>
</evidence>
<dbReference type="InterPro" id="IPR051818">
    <property type="entry name" value="TPP_dependent_decarboxylase"/>
</dbReference>
<dbReference type="NCBIfam" id="TIGR03845">
    <property type="entry name" value="sulfopyru_alph"/>
    <property type="match status" value="1"/>
</dbReference>
<dbReference type="InterPro" id="IPR029061">
    <property type="entry name" value="THDP-binding"/>
</dbReference>
<dbReference type="InterPro" id="IPR011766">
    <property type="entry name" value="TPP_enzyme_TPP-bd"/>
</dbReference>
<evidence type="ECO:0000259" key="3">
    <source>
        <dbReference type="Pfam" id="PF02775"/>
    </source>
</evidence>
<keyword evidence="1" id="KW-0210">Decarboxylase</keyword>
<keyword evidence="2" id="KW-0456">Lyase</keyword>
<dbReference type="CDD" id="cd07035">
    <property type="entry name" value="TPP_PYR_POX_like"/>
    <property type="match status" value="1"/>
</dbReference>
<sequence>MEATGFITGVLKGLKIDHVLSLPCDRVKTLLAKLDDIYGERHIHLSREEEGLGIAAGLFAGGKRYALFIQSSGVGNIFGALMTLIKTYRIPLPIFVSHRGIYKEKILPQVLMGEVTEDLFKACGVPVVKVYDKSALPIIPKAVEEAFRKREPIAILLSPILFEGEEYENPVFGKEREKIVSVKVEKDIKNPDMRRFEAVAELFSFLKEKGDKDTVLFANIGFPAREVYHLKKFFSIGNPVFYMLGSLGLVSSIALGYSVATGKSVVSIDGDGSLLMNTGTLATCSNYAPQNFRIFCVDNGTWGSTGDQENFNFSKVDVEVVAKGMGFKNTSSVWKRHGLKEKLEWFFTSDKPFLQVVVNPGNEKVGTIPLSPEEILREVKVDS</sequence>
<dbReference type="GO" id="GO:0050545">
    <property type="term" value="F:sulfopyruvate decarboxylase activity"/>
    <property type="evidence" value="ECO:0007669"/>
    <property type="project" value="InterPro"/>
</dbReference>
<comment type="caution">
    <text evidence="4">The sequence shown here is derived from an EMBL/GenBank/DDBJ whole genome shotgun (WGS) entry which is preliminary data.</text>
</comment>
<evidence type="ECO:0000256" key="1">
    <source>
        <dbReference type="ARBA" id="ARBA00022793"/>
    </source>
</evidence>
<dbReference type="SUPFAM" id="SSF52518">
    <property type="entry name" value="Thiamin diphosphate-binding fold (THDP-binding)"/>
    <property type="match status" value="2"/>
</dbReference>
<feature type="domain" description="Thiamine pyrophosphate enzyme TPP-binding" evidence="3">
    <location>
        <begin position="242"/>
        <end position="354"/>
    </location>
</feature>
<dbReference type="Gene3D" id="3.40.50.970">
    <property type="match status" value="2"/>
</dbReference>
<keyword evidence="5" id="KW-1185">Reference proteome</keyword>
<reference evidence="4 5" key="1">
    <citation type="submission" date="2016-10" db="EMBL/GenBank/DDBJ databases">
        <title>Genome sequence of a sulfur-reducing bacterium Desulfurobacterium indicum K6013.</title>
        <authorList>
            <person name="Cao J."/>
            <person name="Shao Z."/>
            <person name="Alain K."/>
            <person name="Jebbar M."/>
        </authorList>
    </citation>
    <scope>NUCLEOTIDE SEQUENCE [LARGE SCALE GENOMIC DNA]</scope>
    <source>
        <strain evidence="4 5">K6013</strain>
    </source>
</reference>
<gene>
    <name evidence="4" type="ORF">BLW93_07020</name>
</gene>
<dbReference type="STRING" id="1914305.BLW93_07020"/>
<dbReference type="PANTHER" id="PTHR42818">
    <property type="entry name" value="SULFOPYRUVATE DECARBOXYLASE SUBUNIT ALPHA"/>
    <property type="match status" value="1"/>
</dbReference>
<dbReference type="Proteomes" id="UP000187408">
    <property type="component" value="Unassembled WGS sequence"/>
</dbReference>
<evidence type="ECO:0000256" key="2">
    <source>
        <dbReference type="ARBA" id="ARBA00023239"/>
    </source>
</evidence>
<protein>
    <submittedName>
        <fullName evidence="4">Sulfopyruvate decarboxylase subunit alpha</fullName>
    </submittedName>
</protein>
<dbReference type="EMBL" id="MOEN01000028">
    <property type="protein sequence ID" value="OMH40107.1"/>
    <property type="molecule type" value="Genomic_DNA"/>
</dbReference>
<keyword evidence="4" id="KW-0670">Pyruvate</keyword>
<dbReference type="Pfam" id="PF02775">
    <property type="entry name" value="TPP_enzyme_C"/>
    <property type="match status" value="1"/>
</dbReference>
<name>A0A1R1MJX5_9BACT</name>